<reference evidence="2" key="1">
    <citation type="journal article" date="2019" name="MBio">
        <title>Virus Genomes from Deep Sea Sediments Expand the Ocean Megavirome and Support Independent Origins of Viral Gigantism.</title>
        <authorList>
            <person name="Backstrom D."/>
            <person name="Yutin N."/>
            <person name="Jorgensen S.L."/>
            <person name="Dharamshi J."/>
            <person name="Homa F."/>
            <person name="Zaremba-Niedwiedzka K."/>
            <person name="Spang A."/>
            <person name="Wolf Y.I."/>
            <person name="Koonin E.V."/>
            <person name="Ettema T.J."/>
        </authorList>
    </citation>
    <scope>NUCLEOTIDE SEQUENCE</scope>
</reference>
<dbReference type="Pfam" id="PF02214">
    <property type="entry name" value="BTB_2"/>
    <property type="match status" value="1"/>
</dbReference>
<evidence type="ECO:0000259" key="1">
    <source>
        <dbReference type="Pfam" id="PF02214"/>
    </source>
</evidence>
<dbReference type="SUPFAM" id="SSF54695">
    <property type="entry name" value="POZ domain"/>
    <property type="match status" value="1"/>
</dbReference>
<evidence type="ECO:0000313" key="2">
    <source>
        <dbReference type="EMBL" id="QBK89907.1"/>
    </source>
</evidence>
<dbReference type="GO" id="GO:0051260">
    <property type="term" value="P:protein homooligomerization"/>
    <property type="evidence" value="ECO:0007669"/>
    <property type="project" value="InterPro"/>
</dbReference>
<name>A0A481Z2C6_9VIRU</name>
<sequence length="177" mass="21113">MPCQIDKQTDKQTNKTMDTRTDKKIKLNVGGTIFETTANTLRYHKYFHEVIQRSNYTKTSSDENFIPRMAHVFKHVLALLIDENYEYPKKYLSELDFFGVEYDKSKYEKGDANKTDCDLQKDENYEYPAKYPVKYLSEIVYYGINNKLNCPRCFKKFKFETKKECIECDYCLKCCFC</sequence>
<organism evidence="2">
    <name type="scientific">Pithovirus LCPAC101</name>
    <dbReference type="NCBI Taxonomy" id="2506586"/>
    <lineage>
        <taxon>Viruses</taxon>
        <taxon>Pithoviruses</taxon>
    </lineage>
</organism>
<gene>
    <name evidence="2" type="ORF">LCPAC101_01900</name>
</gene>
<dbReference type="InterPro" id="IPR011333">
    <property type="entry name" value="SKP1/BTB/POZ_sf"/>
</dbReference>
<accession>A0A481Z2C6</accession>
<dbReference type="Gene3D" id="3.30.710.10">
    <property type="entry name" value="Potassium Channel Kv1.1, Chain A"/>
    <property type="match status" value="1"/>
</dbReference>
<dbReference type="InterPro" id="IPR003131">
    <property type="entry name" value="T1-type_BTB"/>
</dbReference>
<feature type="domain" description="Potassium channel tetramerisation-type BTB" evidence="1">
    <location>
        <begin position="25"/>
        <end position="103"/>
    </location>
</feature>
<protein>
    <submittedName>
        <fullName evidence="2">BTB family protein</fullName>
    </submittedName>
</protein>
<dbReference type="EMBL" id="MK500446">
    <property type="protein sequence ID" value="QBK89907.1"/>
    <property type="molecule type" value="Genomic_DNA"/>
</dbReference>
<proteinExistence type="predicted"/>